<gene>
    <name evidence="1" type="ORF">Pyn_07965</name>
</gene>
<sequence>MSSPAKLRWHGELESLWDREEVNVNPAQAMEIRIKVVCTSLCRRDITAW</sequence>
<dbReference type="SUPFAM" id="SSF50129">
    <property type="entry name" value="GroES-like"/>
    <property type="match status" value="1"/>
</dbReference>
<dbReference type="Proteomes" id="UP000250321">
    <property type="component" value="Unassembled WGS sequence"/>
</dbReference>
<comment type="caution">
    <text evidence="1">The sequence shown here is derived from an EMBL/GenBank/DDBJ whole genome shotgun (WGS) entry which is preliminary data.</text>
</comment>
<evidence type="ECO:0000313" key="1">
    <source>
        <dbReference type="EMBL" id="PQQ07882.1"/>
    </source>
</evidence>
<organism evidence="1 2">
    <name type="scientific">Prunus yedoensis var. nudiflora</name>
    <dbReference type="NCBI Taxonomy" id="2094558"/>
    <lineage>
        <taxon>Eukaryota</taxon>
        <taxon>Viridiplantae</taxon>
        <taxon>Streptophyta</taxon>
        <taxon>Embryophyta</taxon>
        <taxon>Tracheophyta</taxon>
        <taxon>Spermatophyta</taxon>
        <taxon>Magnoliopsida</taxon>
        <taxon>eudicotyledons</taxon>
        <taxon>Gunneridae</taxon>
        <taxon>Pentapetalae</taxon>
        <taxon>rosids</taxon>
        <taxon>fabids</taxon>
        <taxon>Rosales</taxon>
        <taxon>Rosaceae</taxon>
        <taxon>Amygdaloideae</taxon>
        <taxon>Amygdaleae</taxon>
        <taxon>Prunus</taxon>
    </lineage>
</organism>
<name>A0A314YJS5_PRUYE</name>
<dbReference type="EMBL" id="PJQY01000796">
    <property type="protein sequence ID" value="PQQ07882.1"/>
    <property type="molecule type" value="Genomic_DNA"/>
</dbReference>
<evidence type="ECO:0008006" key="3">
    <source>
        <dbReference type="Google" id="ProtNLM"/>
    </source>
</evidence>
<keyword evidence="2" id="KW-1185">Reference proteome</keyword>
<evidence type="ECO:0000313" key="2">
    <source>
        <dbReference type="Proteomes" id="UP000250321"/>
    </source>
</evidence>
<accession>A0A314YJS5</accession>
<reference evidence="1 2" key="1">
    <citation type="submission" date="2018-02" db="EMBL/GenBank/DDBJ databases">
        <title>Draft genome of wild Prunus yedoensis var. nudiflora.</title>
        <authorList>
            <person name="Baek S."/>
            <person name="Kim J.-H."/>
            <person name="Choi K."/>
            <person name="Kim G.-B."/>
            <person name="Cho A."/>
            <person name="Jang H."/>
            <person name="Shin C.-H."/>
            <person name="Yu H.-J."/>
            <person name="Mun J.-H."/>
        </authorList>
    </citation>
    <scope>NUCLEOTIDE SEQUENCE [LARGE SCALE GENOMIC DNA]</scope>
    <source>
        <strain evidence="2">cv. Jeju island</strain>
        <tissue evidence="1">Leaf</tissue>
    </source>
</reference>
<dbReference type="InterPro" id="IPR011032">
    <property type="entry name" value="GroES-like_sf"/>
</dbReference>
<protein>
    <recommendedName>
        <fullName evidence="3">Alcohol dehydrogenase</fullName>
    </recommendedName>
</protein>
<proteinExistence type="predicted"/>
<dbReference type="OrthoDB" id="417550at2759"/>
<dbReference type="AlphaFoldDB" id="A0A314YJS5"/>